<dbReference type="RefSeq" id="WP_135547503.1">
    <property type="nucleotide sequence ID" value="NZ_SPQQ01000004.1"/>
</dbReference>
<evidence type="ECO:0000256" key="2">
    <source>
        <dbReference type="ARBA" id="ARBA00022729"/>
    </source>
</evidence>
<feature type="signal peptide" evidence="3">
    <location>
        <begin position="1"/>
        <end position="24"/>
    </location>
</feature>
<keyword evidence="6" id="KW-1185">Reference proteome</keyword>
<protein>
    <submittedName>
        <fullName evidence="5">ABC transporter substrate-binding protein</fullName>
    </submittedName>
</protein>
<gene>
    <name evidence="5" type="ORF">E4K67_13445</name>
</gene>
<dbReference type="SUPFAM" id="SSF53822">
    <property type="entry name" value="Periplasmic binding protein-like I"/>
    <property type="match status" value="1"/>
</dbReference>
<dbReference type="InterPro" id="IPR028082">
    <property type="entry name" value="Peripla_BP_I"/>
</dbReference>
<evidence type="ECO:0000256" key="3">
    <source>
        <dbReference type="SAM" id="SignalP"/>
    </source>
</evidence>
<reference evidence="5 6" key="1">
    <citation type="submission" date="2019-03" db="EMBL/GenBank/DDBJ databases">
        <title>Draft Genome Sequence of Desulfosporosinus fructosivorans Strain 63.6F, Isolated from Marine Sediment in the Baltic Sea.</title>
        <authorList>
            <person name="Hausmann B."/>
            <person name="Vandieken V."/>
            <person name="Pjevac P."/>
            <person name="Schreck K."/>
            <person name="Herbold C.W."/>
            <person name="Loy A."/>
        </authorList>
    </citation>
    <scope>NUCLEOTIDE SEQUENCE [LARGE SCALE GENOMIC DNA]</scope>
    <source>
        <strain evidence="5 6">63.6F</strain>
    </source>
</reference>
<dbReference type="Pfam" id="PF13458">
    <property type="entry name" value="Peripla_BP_6"/>
    <property type="match status" value="1"/>
</dbReference>
<comment type="similarity">
    <text evidence="1">Belongs to the leucine-binding protein family.</text>
</comment>
<organism evidence="5 6">
    <name type="scientific">Desulfosporosinus fructosivorans</name>
    <dbReference type="NCBI Taxonomy" id="2018669"/>
    <lineage>
        <taxon>Bacteria</taxon>
        <taxon>Bacillati</taxon>
        <taxon>Bacillota</taxon>
        <taxon>Clostridia</taxon>
        <taxon>Eubacteriales</taxon>
        <taxon>Desulfitobacteriaceae</taxon>
        <taxon>Desulfosporosinus</taxon>
    </lineage>
</organism>
<dbReference type="PANTHER" id="PTHR30483">
    <property type="entry name" value="LEUCINE-SPECIFIC-BINDING PROTEIN"/>
    <property type="match status" value="1"/>
</dbReference>
<dbReference type="PROSITE" id="PS51257">
    <property type="entry name" value="PROKAR_LIPOPROTEIN"/>
    <property type="match status" value="1"/>
</dbReference>
<dbReference type="EMBL" id="SPQQ01000004">
    <property type="protein sequence ID" value="TGE37719.1"/>
    <property type="molecule type" value="Genomic_DNA"/>
</dbReference>
<keyword evidence="2 3" id="KW-0732">Signal</keyword>
<comment type="caution">
    <text evidence="5">The sequence shown here is derived from an EMBL/GenBank/DDBJ whole genome shotgun (WGS) entry which is preliminary data.</text>
</comment>
<dbReference type="InterPro" id="IPR051010">
    <property type="entry name" value="BCAA_transport"/>
</dbReference>
<dbReference type="PANTHER" id="PTHR30483:SF37">
    <property type="entry name" value="ABC TRANSPORTER SUBSTRATE-BINDING PROTEIN"/>
    <property type="match status" value="1"/>
</dbReference>
<dbReference type="AlphaFoldDB" id="A0A4Z0R5K2"/>
<accession>A0A4Z0R5K2</accession>
<feature type="domain" description="Leucine-binding protein" evidence="4">
    <location>
        <begin position="46"/>
        <end position="384"/>
    </location>
</feature>
<feature type="chain" id="PRO_5038971519" evidence="3">
    <location>
        <begin position="25"/>
        <end position="428"/>
    </location>
</feature>
<dbReference type="InterPro" id="IPR028081">
    <property type="entry name" value="Leu-bd"/>
</dbReference>
<proteinExistence type="inferred from homology"/>
<name>A0A4Z0R5K2_9FIRM</name>
<dbReference type="Proteomes" id="UP000298460">
    <property type="component" value="Unassembled WGS sequence"/>
</dbReference>
<dbReference type="OrthoDB" id="9783240at2"/>
<evidence type="ECO:0000256" key="1">
    <source>
        <dbReference type="ARBA" id="ARBA00010062"/>
    </source>
</evidence>
<dbReference type="CDD" id="cd06338">
    <property type="entry name" value="PBP1_ABC_ligand_binding-like"/>
    <property type="match status" value="1"/>
</dbReference>
<sequence length="428" mass="45871">MFKKLSILRSISLLAISGLILSLAGCGSSSTGASSSASSETRDYYKVGVITSLSGAEVYGGNVTKYGYDLWADAVNKKGGIKVDDKNYQLKLIYSDDQSDPTAGANAAERLITSEKVDFILGPYTSGVTKAVAPILDKYKVPMITGSAESPTIWTQKFKYTFGTIPAADLTANSPLDTLAKLANPPKTIAVLGVNDAFSKAVAEAFKASAEKNGMKVVKYDVVPAGTDFTPLISAIKQLNPDVLAVGGHETEHMQVIKASKSLGFMPKAFVMHYGITTPDFIKNLGKDGDYVYGAAVWTPDLKLKDDLFGTVEDYVKASKEKFNVVPDYTQAGCSATGEAFSAALAKIAAKPPLSEQQREQLVKALEEIDIQTFYGPIKFATEGNWYHDNVGLKALTIQMLNGDQLVVGPDNLKAKDPVYPVPAFNAR</sequence>
<dbReference type="Gene3D" id="3.40.50.2300">
    <property type="match status" value="2"/>
</dbReference>
<evidence type="ECO:0000313" key="5">
    <source>
        <dbReference type="EMBL" id="TGE37719.1"/>
    </source>
</evidence>
<evidence type="ECO:0000313" key="6">
    <source>
        <dbReference type="Proteomes" id="UP000298460"/>
    </source>
</evidence>
<evidence type="ECO:0000259" key="4">
    <source>
        <dbReference type="Pfam" id="PF13458"/>
    </source>
</evidence>